<dbReference type="PANTHER" id="PTHR43711">
    <property type="entry name" value="TWO-COMPONENT HISTIDINE KINASE"/>
    <property type="match status" value="1"/>
</dbReference>
<keyword evidence="3" id="KW-0808">Transferase</keyword>
<name>A0A7V5LJP5_CALAY</name>
<dbReference type="PROSITE" id="PS50109">
    <property type="entry name" value="HIS_KIN"/>
    <property type="match status" value="1"/>
</dbReference>
<keyword evidence="4 7" id="KW-0418">Kinase</keyword>
<protein>
    <recommendedName>
        <fullName evidence="2">histidine kinase</fullName>
        <ecNumber evidence="2">2.7.13.3</ecNumber>
    </recommendedName>
</protein>
<comment type="catalytic activity">
    <reaction evidence="1">
        <text>ATP + protein L-histidine = ADP + protein N-phospho-L-histidine.</text>
        <dbReference type="EC" id="2.7.13.3"/>
    </reaction>
</comment>
<dbReference type="InterPro" id="IPR036890">
    <property type="entry name" value="HATPase_C_sf"/>
</dbReference>
<evidence type="ECO:0000256" key="2">
    <source>
        <dbReference type="ARBA" id="ARBA00012438"/>
    </source>
</evidence>
<dbReference type="InterPro" id="IPR005467">
    <property type="entry name" value="His_kinase_dom"/>
</dbReference>
<evidence type="ECO:0000259" key="6">
    <source>
        <dbReference type="PROSITE" id="PS50109"/>
    </source>
</evidence>
<dbReference type="InterPro" id="IPR050736">
    <property type="entry name" value="Sensor_HK_Regulatory"/>
</dbReference>
<keyword evidence="5" id="KW-0902">Two-component regulatory system</keyword>
<dbReference type="SUPFAM" id="SSF55874">
    <property type="entry name" value="ATPase domain of HSP90 chaperone/DNA topoisomerase II/histidine kinase"/>
    <property type="match status" value="1"/>
</dbReference>
<dbReference type="GO" id="GO:0000160">
    <property type="term" value="P:phosphorelay signal transduction system"/>
    <property type="evidence" value="ECO:0007669"/>
    <property type="project" value="UniProtKB-KW"/>
</dbReference>
<dbReference type="AlphaFoldDB" id="A0A7V5LJP5"/>
<dbReference type="PANTHER" id="PTHR43711:SF28">
    <property type="entry name" value="SENSOR HISTIDINE KINASE YXDK"/>
    <property type="match status" value="1"/>
</dbReference>
<proteinExistence type="predicted"/>
<dbReference type="Proteomes" id="UP000886111">
    <property type="component" value="Unassembled WGS sequence"/>
</dbReference>
<dbReference type="Pfam" id="PF02518">
    <property type="entry name" value="HATPase_c"/>
    <property type="match status" value="1"/>
</dbReference>
<dbReference type="EMBL" id="DRTD01000698">
    <property type="protein sequence ID" value="HHE55977.1"/>
    <property type="molecule type" value="Genomic_DNA"/>
</dbReference>
<feature type="domain" description="Histidine kinase" evidence="6">
    <location>
        <begin position="1"/>
        <end position="44"/>
    </location>
</feature>
<feature type="non-terminal residue" evidence="7">
    <location>
        <position position="1"/>
    </location>
</feature>
<gene>
    <name evidence="7" type="ORF">ENL21_09360</name>
</gene>
<dbReference type="InterPro" id="IPR003594">
    <property type="entry name" value="HATPase_dom"/>
</dbReference>
<dbReference type="PRINTS" id="PR00344">
    <property type="entry name" value="BCTRLSENSOR"/>
</dbReference>
<accession>A0A7V5LJP5</accession>
<dbReference type="InterPro" id="IPR004358">
    <property type="entry name" value="Sig_transdc_His_kin-like_C"/>
</dbReference>
<evidence type="ECO:0000256" key="5">
    <source>
        <dbReference type="ARBA" id="ARBA00023012"/>
    </source>
</evidence>
<comment type="caution">
    <text evidence="7">The sequence shown here is derived from an EMBL/GenBank/DDBJ whole genome shotgun (WGS) entry which is preliminary data.</text>
</comment>
<evidence type="ECO:0000256" key="3">
    <source>
        <dbReference type="ARBA" id="ARBA00022679"/>
    </source>
</evidence>
<evidence type="ECO:0000313" key="7">
    <source>
        <dbReference type="EMBL" id="HHE55977.1"/>
    </source>
</evidence>
<evidence type="ECO:0000256" key="1">
    <source>
        <dbReference type="ARBA" id="ARBA00000085"/>
    </source>
</evidence>
<reference evidence="7" key="1">
    <citation type="journal article" date="2020" name="mSystems">
        <title>Genome- and Community-Level Interaction Insights into Carbon Utilization and Element Cycling Functions of Hydrothermarchaeota in Hydrothermal Sediment.</title>
        <authorList>
            <person name="Zhou Z."/>
            <person name="Liu Y."/>
            <person name="Xu W."/>
            <person name="Pan J."/>
            <person name="Luo Z.H."/>
            <person name="Li M."/>
        </authorList>
    </citation>
    <scope>NUCLEOTIDE SEQUENCE [LARGE SCALE GENOMIC DNA]</scope>
    <source>
        <strain evidence="7">HyVt-76</strain>
    </source>
</reference>
<organism evidence="7">
    <name type="scientific">Caldithrix abyssi</name>
    <dbReference type="NCBI Taxonomy" id="187145"/>
    <lineage>
        <taxon>Bacteria</taxon>
        <taxon>Pseudomonadati</taxon>
        <taxon>Calditrichota</taxon>
        <taxon>Calditrichia</taxon>
        <taxon>Calditrichales</taxon>
        <taxon>Calditrichaceae</taxon>
        <taxon>Caldithrix</taxon>
    </lineage>
</organism>
<evidence type="ECO:0000256" key="4">
    <source>
        <dbReference type="ARBA" id="ARBA00022777"/>
    </source>
</evidence>
<sequence>DVNQGTGLGLSICYSIIQKHRGKIEVKSKQGHGTTFTIYLPLKNENTTQENKE</sequence>
<dbReference type="Gene3D" id="3.30.565.10">
    <property type="entry name" value="Histidine kinase-like ATPase, C-terminal domain"/>
    <property type="match status" value="1"/>
</dbReference>
<dbReference type="EC" id="2.7.13.3" evidence="2"/>
<dbReference type="GO" id="GO:0004673">
    <property type="term" value="F:protein histidine kinase activity"/>
    <property type="evidence" value="ECO:0007669"/>
    <property type="project" value="UniProtKB-EC"/>
</dbReference>